<accession>A0ABY9JTD6</accession>
<feature type="transmembrane region" description="Helical" evidence="1">
    <location>
        <begin position="86"/>
        <end position="108"/>
    </location>
</feature>
<organism evidence="2 3">
    <name type="scientific">Bacillus carboniphilus</name>
    <dbReference type="NCBI Taxonomy" id="86663"/>
    <lineage>
        <taxon>Bacteria</taxon>
        <taxon>Bacillati</taxon>
        <taxon>Bacillota</taxon>
        <taxon>Bacilli</taxon>
        <taxon>Bacillales</taxon>
        <taxon>Bacillaceae</taxon>
        <taxon>Bacillus</taxon>
    </lineage>
</organism>
<evidence type="ECO:0000313" key="2">
    <source>
        <dbReference type="EMBL" id="WLR42640.1"/>
    </source>
</evidence>
<proteinExistence type="predicted"/>
<gene>
    <name evidence="2" type="ORF">LC087_18495</name>
</gene>
<sequence>MPILDLVTFIIPWSIIAIIAYYFYKKQEMKPNIILVIIVIYVGVFTFSIKLDIFDHIGLPILPLGVWFLYLVLNRKEGRWERYRKFAWLGFAGSYLIFATMLAANPFYPSSDPEVDPLDYLFHVKDATVIQTHPSAEKCIFNKEVFLKEVTRLTEGNYDPLIWLNESVEREESNQKNERFPYILMPNALEEDASVIIHIEEDGKGLLVTTTQQTHYFQIEKSILKEGIEDEK</sequence>
<name>A0ABY9JTD6_9BACI</name>
<keyword evidence="1" id="KW-1133">Transmembrane helix</keyword>
<feature type="transmembrane region" description="Helical" evidence="1">
    <location>
        <begin position="33"/>
        <end position="51"/>
    </location>
</feature>
<feature type="transmembrane region" description="Helical" evidence="1">
    <location>
        <begin position="6"/>
        <end position="24"/>
    </location>
</feature>
<keyword evidence="1" id="KW-0472">Membrane</keyword>
<dbReference type="EMBL" id="CP129013">
    <property type="protein sequence ID" value="WLR42640.1"/>
    <property type="molecule type" value="Genomic_DNA"/>
</dbReference>
<evidence type="ECO:0000313" key="3">
    <source>
        <dbReference type="Proteomes" id="UP001197974"/>
    </source>
</evidence>
<dbReference type="RefSeq" id="WP_226542366.1">
    <property type="nucleotide sequence ID" value="NZ_CP129013.1"/>
</dbReference>
<evidence type="ECO:0000256" key="1">
    <source>
        <dbReference type="SAM" id="Phobius"/>
    </source>
</evidence>
<keyword evidence="1" id="KW-0812">Transmembrane</keyword>
<feature type="transmembrane region" description="Helical" evidence="1">
    <location>
        <begin position="57"/>
        <end position="74"/>
    </location>
</feature>
<reference evidence="2 3" key="1">
    <citation type="submission" date="2023-06" db="EMBL/GenBank/DDBJ databases">
        <title>Five Gram-positive bacteria isolated from mangrove sediments in Shenzhen, Guangdong, China.</title>
        <authorList>
            <person name="Yu S."/>
            <person name="Zheng W."/>
            <person name="Huang Y."/>
        </authorList>
    </citation>
    <scope>NUCLEOTIDE SEQUENCE [LARGE SCALE GENOMIC DNA]</scope>
    <source>
        <strain evidence="2 3">SaN35-3</strain>
    </source>
</reference>
<keyword evidence="3" id="KW-1185">Reference proteome</keyword>
<dbReference type="Proteomes" id="UP001197974">
    <property type="component" value="Chromosome"/>
</dbReference>
<protein>
    <submittedName>
        <fullName evidence="2">Uncharacterized protein</fullName>
    </submittedName>
</protein>